<keyword evidence="3" id="KW-1185">Reference proteome</keyword>
<dbReference type="Proteomes" id="UP000030765">
    <property type="component" value="Unassembled WGS sequence"/>
</dbReference>
<gene>
    <name evidence="1" type="ORF">ZHAS_00020565</name>
</gene>
<proteinExistence type="predicted"/>
<dbReference type="AlphaFoldDB" id="A0A084WQ55"/>
<reference evidence="1 3" key="1">
    <citation type="journal article" date="2014" name="BMC Genomics">
        <title>Genome sequence of Anopheles sinensis provides insight into genetics basis of mosquito competence for malaria parasites.</title>
        <authorList>
            <person name="Zhou D."/>
            <person name="Zhang D."/>
            <person name="Ding G."/>
            <person name="Shi L."/>
            <person name="Hou Q."/>
            <person name="Ye Y."/>
            <person name="Xu Y."/>
            <person name="Zhou H."/>
            <person name="Xiong C."/>
            <person name="Li S."/>
            <person name="Yu J."/>
            <person name="Hong S."/>
            <person name="Yu X."/>
            <person name="Zou P."/>
            <person name="Chen C."/>
            <person name="Chang X."/>
            <person name="Wang W."/>
            <person name="Lv Y."/>
            <person name="Sun Y."/>
            <person name="Ma L."/>
            <person name="Shen B."/>
            <person name="Zhu C."/>
        </authorList>
    </citation>
    <scope>NUCLEOTIDE SEQUENCE [LARGE SCALE GENOMIC DNA]</scope>
</reference>
<dbReference type="EMBL" id="ATLV01025246">
    <property type="status" value="NOT_ANNOTATED_CDS"/>
    <property type="molecule type" value="Genomic_DNA"/>
</dbReference>
<reference evidence="2" key="2">
    <citation type="submission" date="2020-05" db="UniProtKB">
        <authorList>
            <consortium name="EnsemblMetazoa"/>
        </authorList>
    </citation>
    <scope>IDENTIFICATION</scope>
</reference>
<name>A0A084WQ55_ANOSI</name>
<evidence type="ECO:0000313" key="3">
    <source>
        <dbReference type="Proteomes" id="UP000030765"/>
    </source>
</evidence>
<sequence>MVQANLNRCAVVRALSPPDVATAHGQRISRTDRKGFAWCDNLFDYAQSLAQDSGALDLRSDLSSPGGEVIDRSSYARP</sequence>
<accession>A0A084WQ55</accession>
<evidence type="ECO:0000313" key="2">
    <source>
        <dbReference type="EnsemblMetazoa" id="ASIC020565-PA"/>
    </source>
</evidence>
<organism evidence="1">
    <name type="scientific">Anopheles sinensis</name>
    <name type="common">Mosquito</name>
    <dbReference type="NCBI Taxonomy" id="74873"/>
    <lineage>
        <taxon>Eukaryota</taxon>
        <taxon>Metazoa</taxon>
        <taxon>Ecdysozoa</taxon>
        <taxon>Arthropoda</taxon>
        <taxon>Hexapoda</taxon>
        <taxon>Insecta</taxon>
        <taxon>Pterygota</taxon>
        <taxon>Neoptera</taxon>
        <taxon>Endopterygota</taxon>
        <taxon>Diptera</taxon>
        <taxon>Nematocera</taxon>
        <taxon>Culicoidea</taxon>
        <taxon>Culicidae</taxon>
        <taxon>Anophelinae</taxon>
        <taxon>Anopheles</taxon>
    </lineage>
</organism>
<protein>
    <submittedName>
        <fullName evidence="1 2">Uncharacterized protein</fullName>
    </submittedName>
</protein>
<dbReference type="EMBL" id="KE525378">
    <property type="protein sequence ID" value="KFB52349.1"/>
    <property type="molecule type" value="Genomic_DNA"/>
</dbReference>
<dbReference type="VEuPathDB" id="VectorBase:ASIC020565"/>
<dbReference type="EnsemblMetazoa" id="ASIC020565-RA">
    <property type="protein sequence ID" value="ASIC020565-PA"/>
    <property type="gene ID" value="ASIC020565"/>
</dbReference>
<evidence type="ECO:0000313" key="1">
    <source>
        <dbReference type="EMBL" id="KFB52349.1"/>
    </source>
</evidence>